<gene>
    <name evidence="5" type="ORF">Ae201684_011186</name>
</gene>
<evidence type="ECO:0000313" key="6">
    <source>
        <dbReference type="Proteomes" id="UP000481153"/>
    </source>
</evidence>
<feature type="signal peptide" evidence="3">
    <location>
        <begin position="1"/>
        <end position="21"/>
    </location>
</feature>
<dbReference type="Proteomes" id="UP000481153">
    <property type="component" value="Unassembled WGS sequence"/>
</dbReference>
<feature type="domain" description="TRP C-terminal" evidence="4">
    <location>
        <begin position="528"/>
        <end position="860"/>
    </location>
</feature>
<feature type="compositionally biased region" description="Low complexity" evidence="1">
    <location>
        <begin position="258"/>
        <end position="280"/>
    </location>
</feature>
<feature type="transmembrane region" description="Helical" evidence="2">
    <location>
        <begin position="755"/>
        <end position="773"/>
    </location>
</feature>
<feature type="compositionally biased region" description="Low complexity" evidence="1">
    <location>
        <begin position="184"/>
        <end position="195"/>
    </location>
</feature>
<feature type="transmembrane region" description="Helical" evidence="2">
    <location>
        <begin position="842"/>
        <end position="864"/>
    </location>
</feature>
<proteinExistence type="predicted"/>
<accession>A0A6G0WVM2</accession>
<reference evidence="5 6" key="1">
    <citation type="submission" date="2019-07" db="EMBL/GenBank/DDBJ databases">
        <title>Genomics analysis of Aphanomyces spp. identifies a new class of oomycete effector associated with host adaptation.</title>
        <authorList>
            <person name="Gaulin E."/>
        </authorList>
    </citation>
    <scope>NUCLEOTIDE SEQUENCE [LARGE SCALE GENOMIC DNA]</scope>
    <source>
        <strain evidence="5 6">ATCC 201684</strain>
    </source>
</reference>
<evidence type="ECO:0000259" key="4">
    <source>
        <dbReference type="Pfam" id="PF06011"/>
    </source>
</evidence>
<feature type="transmembrane region" description="Helical" evidence="2">
    <location>
        <begin position="819"/>
        <end position="836"/>
    </location>
</feature>
<feature type="region of interest" description="Disordered" evidence="1">
    <location>
        <begin position="178"/>
        <end position="297"/>
    </location>
</feature>
<sequence>MKTASSIPVFVAALAMTSVSAQIPLLDVDLSNDAPTTTSASPLLHVSVGSLDRALPTTAAPAESPAPTASDTTSVPTTTTASPKSTPTTTTGSTPGTTASPTVPKTTSNKPTTTSSTPSGTSTTAVPSTSGSPSPTTTSSTSSGAVQCPFVLTSAIVTTQFNSVLDEILSKNTTSNATSDVIVSPSGGNSTSGSNMTFAPITSSPSNSNSTANSTTTVPGTTPSTTTRSPDATSPTTTTSAPDTSRQPTPTPTASLRKTPTPTETKTPVTTSPVSTPATTDASSIDGRRRRRLADNSTTSDVAFACDASFYGKWITSGLKCGGQDLDVDAAVQHAACATYNGNVPLAGVTVASCLTTCYFPSCVNGQWDYSTDKTKPGFGSAIYANFDFTQWFSSSMNAQIEKRTQNIVDFKNFSMTVFSTCTKTSDCSCPVYQPPADSKQDPKADLNARIQEAKEQAARANDYAPQKNWEPTTAVEHAASYTATLTQYATYVGVVSSASAVAVTSVSSAAAASSAGAASAAGSAASVGVAAGILDMASFVTSLSQLNIPRLPATISNVGSSVSVFQFSFVKWEGAKYVAAQPLVGRSLAEIGQNNSMTGMERYAAVIGVKPNMLFYVTLVGLLTAAAAVGLVLALVLIVGKFVSKDYPTYQVEMTDRAVGAMMFLAVVAQYAIGVTATFEITRNLDDHQGWGASVFVAFASLLILSVGTIVYGYVVVRRHEHEIRDIGTKDHFEKTVHRRYGCLYDEYNYQNRFFFVGKMLLALLVGITTGMSNLSGLTQVVIMIGLHVIFVLLLEVRQPHMARFVQATTTLINVMKIASMVLTVFLLSAVLALPDSARTIVGYVILSLQGLVVLFLVARQVFIFYRQWKIKQLPETDQERISVTEFYGQSNTTTQEIDKVHSSRSMNVEHANAQRLPPVTHPNKEYAF</sequence>
<feature type="compositionally biased region" description="Low complexity" evidence="1">
    <location>
        <begin position="56"/>
        <end position="143"/>
    </location>
</feature>
<protein>
    <recommendedName>
        <fullName evidence="4">TRP C-terminal domain-containing protein</fullName>
    </recommendedName>
</protein>
<keyword evidence="2" id="KW-0472">Membrane</keyword>
<evidence type="ECO:0000256" key="2">
    <source>
        <dbReference type="SAM" id="Phobius"/>
    </source>
</evidence>
<keyword evidence="3" id="KW-0732">Signal</keyword>
<comment type="caution">
    <text evidence="5">The sequence shown here is derived from an EMBL/GenBank/DDBJ whole genome shotgun (WGS) entry which is preliminary data.</text>
</comment>
<feature type="compositionally biased region" description="Polar residues" evidence="1">
    <location>
        <begin position="246"/>
        <end position="256"/>
    </location>
</feature>
<dbReference type="PANTHER" id="PTHR31145">
    <property type="entry name" value="INTEGRAL MEMBRANE PROTEIN (AFU_ORTHOLOGUE AFUA_7G01610)"/>
    <property type="match status" value="1"/>
</dbReference>
<feature type="chain" id="PRO_5026032996" description="TRP C-terminal domain-containing protein" evidence="3">
    <location>
        <begin position="22"/>
        <end position="930"/>
    </location>
</feature>
<dbReference type="InterPro" id="IPR010308">
    <property type="entry name" value="TRP_C"/>
</dbReference>
<feature type="transmembrane region" description="Helical" evidence="2">
    <location>
        <begin position="779"/>
        <end position="798"/>
    </location>
</feature>
<name>A0A6G0WVM2_9STRA</name>
<dbReference type="VEuPathDB" id="FungiDB:AeMF1_005509"/>
<evidence type="ECO:0000256" key="3">
    <source>
        <dbReference type="SAM" id="SignalP"/>
    </source>
</evidence>
<feature type="compositionally biased region" description="Low complexity" evidence="1">
    <location>
        <begin position="202"/>
        <end position="245"/>
    </location>
</feature>
<dbReference type="AlphaFoldDB" id="A0A6G0WVM2"/>
<feature type="region of interest" description="Disordered" evidence="1">
    <location>
        <begin position="55"/>
        <end position="144"/>
    </location>
</feature>
<keyword evidence="2" id="KW-1133">Transmembrane helix</keyword>
<keyword evidence="2" id="KW-0812">Transmembrane</keyword>
<dbReference type="GO" id="GO:0016020">
    <property type="term" value="C:membrane"/>
    <property type="evidence" value="ECO:0007669"/>
    <property type="project" value="TreeGrafter"/>
</dbReference>
<dbReference type="GO" id="GO:0055085">
    <property type="term" value="P:transmembrane transport"/>
    <property type="evidence" value="ECO:0007669"/>
    <property type="project" value="TreeGrafter"/>
</dbReference>
<dbReference type="EMBL" id="VJMJ01000141">
    <property type="protein sequence ID" value="KAF0731565.1"/>
    <property type="molecule type" value="Genomic_DNA"/>
</dbReference>
<feature type="transmembrane region" description="Helical" evidence="2">
    <location>
        <begin position="692"/>
        <end position="716"/>
    </location>
</feature>
<dbReference type="InterPro" id="IPR040241">
    <property type="entry name" value="TRP_Flc/Pkd2-like"/>
</dbReference>
<dbReference type="Pfam" id="PF06011">
    <property type="entry name" value="TRP"/>
    <property type="match status" value="1"/>
</dbReference>
<feature type="transmembrane region" description="Helical" evidence="2">
    <location>
        <begin position="660"/>
        <end position="680"/>
    </location>
</feature>
<evidence type="ECO:0000313" key="5">
    <source>
        <dbReference type="EMBL" id="KAF0731565.1"/>
    </source>
</evidence>
<keyword evidence="6" id="KW-1185">Reference proteome</keyword>
<dbReference type="PANTHER" id="PTHR31145:SF6">
    <property type="entry name" value="INTEGRAL MEMBRANE PROTEIN (AFU_ORTHOLOGUE AFUA_7G01610)"/>
    <property type="match status" value="1"/>
</dbReference>
<feature type="transmembrane region" description="Helical" evidence="2">
    <location>
        <begin position="614"/>
        <end position="639"/>
    </location>
</feature>
<evidence type="ECO:0000256" key="1">
    <source>
        <dbReference type="SAM" id="MobiDB-lite"/>
    </source>
</evidence>
<organism evidence="5 6">
    <name type="scientific">Aphanomyces euteiches</name>
    <dbReference type="NCBI Taxonomy" id="100861"/>
    <lineage>
        <taxon>Eukaryota</taxon>
        <taxon>Sar</taxon>
        <taxon>Stramenopiles</taxon>
        <taxon>Oomycota</taxon>
        <taxon>Saprolegniomycetes</taxon>
        <taxon>Saprolegniales</taxon>
        <taxon>Verrucalvaceae</taxon>
        <taxon>Aphanomyces</taxon>
    </lineage>
</organism>